<organism evidence="2">
    <name type="scientific">viral metagenome</name>
    <dbReference type="NCBI Taxonomy" id="1070528"/>
    <lineage>
        <taxon>unclassified sequences</taxon>
        <taxon>metagenomes</taxon>
        <taxon>organismal metagenomes</taxon>
    </lineage>
</organism>
<gene>
    <name evidence="1" type="ORF">MM415A03168_0012</name>
    <name evidence="2" type="ORF">MM415B03702_0003</name>
    <name evidence="3" type="ORF">TM448B04738_0007</name>
</gene>
<sequence length="58" mass="6978">MSKKIEDLLIKLEKSYSVGEGVELTWDEIDTLVKNLISDFDTNIFNFKKRHYKRIKMR</sequence>
<evidence type="ECO:0000313" key="2">
    <source>
        <dbReference type="EMBL" id="QJA94897.1"/>
    </source>
</evidence>
<dbReference type="AlphaFoldDB" id="A0A6M3LHW7"/>
<dbReference type="EMBL" id="MT145102">
    <property type="protein sequence ID" value="QJI03597.1"/>
    <property type="molecule type" value="Genomic_DNA"/>
</dbReference>
<dbReference type="EMBL" id="MT143270">
    <property type="protein sequence ID" value="QJA94897.1"/>
    <property type="molecule type" value="Genomic_DNA"/>
</dbReference>
<dbReference type="EMBL" id="MT141875">
    <property type="protein sequence ID" value="QJA71466.1"/>
    <property type="molecule type" value="Genomic_DNA"/>
</dbReference>
<reference evidence="2" key="1">
    <citation type="submission" date="2020-03" db="EMBL/GenBank/DDBJ databases">
        <title>The deep terrestrial virosphere.</title>
        <authorList>
            <person name="Holmfeldt K."/>
            <person name="Nilsson E."/>
            <person name="Simone D."/>
            <person name="Lopez-Fernandez M."/>
            <person name="Wu X."/>
            <person name="de Brujin I."/>
            <person name="Lundin D."/>
            <person name="Andersson A."/>
            <person name="Bertilsson S."/>
            <person name="Dopson M."/>
        </authorList>
    </citation>
    <scope>NUCLEOTIDE SEQUENCE</scope>
    <source>
        <strain evidence="1">MM415A03168</strain>
        <strain evidence="2">MM415B03702</strain>
        <strain evidence="3">TM448B04738</strain>
    </source>
</reference>
<proteinExistence type="predicted"/>
<accession>A0A6M3LHW7</accession>
<evidence type="ECO:0000313" key="1">
    <source>
        <dbReference type="EMBL" id="QJA71466.1"/>
    </source>
</evidence>
<name>A0A6M3LHW7_9ZZZZ</name>
<protein>
    <submittedName>
        <fullName evidence="2">Uncharacterized protein</fullName>
    </submittedName>
</protein>
<evidence type="ECO:0000313" key="3">
    <source>
        <dbReference type="EMBL" id="QJI03597.1"/>
    </source>
</evidence>